<evidence type="ECO:0000256" key="1">
    <source>
        <dbReference type="SAM" id="SignalP"/>
    </source>
</evidence>
<sequence>MLPLILPLLVLVPTAVPAESALSAPAVEALPQTGTDDLSGELSRITDAVLEASESEDVAAAQAAATELLALIDGQMAPALAVDDPEVVAAYHALRGWAMWVLDRIEEADREFALIEPSQARDAGYLDFRHDLALDQEDWPKLLEILETDVAAGGDPETMIVNHYTIDDLEGLRYFLGYSAETNGRVAELLLTSNWGTDRPPGDRDWIYSFAFVRRVTAGDEAGARDVLNRMRAPDYIAELLINPAYAAYHAEIEARHGTDLGESAERLRAALESMWDARSGEARYLLDYMIALRALGRHQEIADRFTPLVDAAQAAMAAGDSEHFLLNADGFFVVDYLAEAEMSLGRNEAAEARMDRLLELGIEEHPALINQGINALDLYFQEGRYGEALARARSLDALDEGIASPYGRAFIWGAAACAAHLQGDADEAAQWRARLTEDPAINAPVVFDTLLCLDDPDAAAAFAIEMLAGDDPVTLLMTFQELRLWRPIGAYDALLQERRDAAFARPDLRRAIAAAGGIRSFALAEFGG</sequence>
<feature type="signal peptide" evidence="1">
    <location>
        <begin position="1"/>
        <end position="18"/>
    </location>
</feature>
<gene>
    <name evidence="2" type="ORF">H6P80_02870</name>
</gene>
<dbReference type="SUPFAM" id="SSF48452">
    <property type="entry name" value="TPR-like"/>
    <property type="match status" value="1"/>
</dbReference>
<keyword evidence="1" id="KW-0732">Signal</keyword>
<dbReference type="EMBL" id="JACJVJ010000001">
    <property type="protein sequence ID" value="MBC2776558.1"/>
    <property type="molecule type" value="Genomic_DNA"/>
</dbReference>
<feature type="chain" id="PRO_5032294806" description="Tetratricopeptide repeat protein" evidence="1">
    <location>
        <begin position="19"/>
        <end position="529"/>
    </location>
</feature>
<evidence type="ECO:0008006" key="4">
    <source>
        <dbReference type="Google" id="ProtNLM"/>
    </source>
</evidence>
<protein>
    <recommendedName>
        <fullName evidence="4">Tetratricopeptide repeat protein</fullName>
    </recommendedName>
</protein>
<dbReference type="RefSeq" id="WP_185799830.1">
    <property type="nucleotide sequence ID" value="NZ_JACJVJ010000001.1"/>
</dbReference>
<comment type="caution">
    <text evidence="2">The sequence shown here is derived from an EMBL/GenBank/DDBJ whole genome shotgun (WGS) entry which is preliminary data.</text>
</comment>
<keyword evidence="3" id="KW-1185">Reference proteome</keyword>
<dbReference type="InterPro" id="IPR011990">
    <property type="entry name" value="TPR-like_helical_dom_sf"/>
</dbReference>
<proteinExistence type="predicted"/>
<dbReference type="Proteomes" id="UP000564378">
    <property type="component" value="Unassembled WGS sequence"/>
</dbReference>
<reference evidence="2 3" key="1">
    <citation type="submission" date="2020-08" db="EMBL/GenBank/DDBJ databases">
        <title>Draft genome sequence of Parasphingopyxis sp. GrpM-11.</title>
        <authorList>
            <person name="Oh J."/>
            <person name="Roh D.-H."/>
        </authorList>
    </citation>
    <scope>NUCLEOTIDE SEQUENCE [LARGE SCALE GENOMIC DNA]</scope>
    <source>
        <strain evidence="2 3">GrpM-11</strain>
    </source>
</reference>
<dbReference type="AlphaFoldDB" id="A0A842HRV8"/>
<organism evidence="2 3">
    <name type="scientific">Parasphingopyxis marina</name>
    <dbReference type="NCBI Taxonomy" id="2761622"/>
    <lineage>
        <taxon>Bacteria</taxon>
        <taxon>Pseudomonadati</taxon>
        <taxon>Pseudomonadota</taxon>
        <taxon>Alphaproteobacteria</taxon>
        <taxon>Sphingomonadales</taxon>
        <taxon>Sphingomonadaceae</taxon>
        <taxon>Parasphingopyxis</taxon>
    </lineage>
</organism>
<name>A0A842HRV8_9SPHN</name>
<accession>A0A842HRV8</accession>
<evidence type="ECO:0000313" key="2">
    <source>
        <dbReference type="EMBL" id="MBC2776558.1"/>
    </source>
</evidence>
<evidence type="ECO:0000313" key="3">
    <source>
        <dbReference type="Proteomes" id="UP000564378"/>
    </source>
</evidence>